<protein>
    <recommendedName>
        <fullName evidence="3">Phage tail assembly chaperone</fullName>
    </recommendedName>
</protein>
<accession>A0A2W5NP02</accession>
<comment type="caution">
    <text evidence="1">The sequence shown here is derived from an EMBL/GenBank/DDBJ whole genome shotgun (WGS) entry which is preliminary data.</text>
</comment>
<sequence>MHARTRPWWPGGKRPARSPTWEDLWRQWCEAQLDPEAFWRVTPRNFLMIVGARMKGAAAQALATGWHAEAFARTKRLKPLDKLLEPALTPEEKRNAGTGKVLAMFRAMKLNQEKKSNGPG</sequence>
<dbReference type="AlphaFoldDB" id="A0A2W5NP02"/>
<reference evidence="1 2" key="1">
    <citation type="submission" date="2017-08" db="EMBL/GenBank/DDBJ databases">
        <title>Infants hospitalized years apart are colonized by the same room-sourced microbial strains.</title>
        <authorList>
            <person name="Brooks B."/>
            <person name="Olm M.R."/>
            <person name="Firek B.A."/>
            <person name="Baker R."/>
            <person name="Thomas B.C."/>
            <person name="Morowitz M.J."/>
            <person name="Banfield J.F."/>
        </authorList>
    </citation>
    <scope>NUCLEOTIDE SEQUENCE [LARGE SCALE GENOMIC DNA]</scope>
    <source>
        <strain evidence="1">S2_005_002_R2_33</strain>
    </source>
</reference>
<evidence type="ECO:0008006" key="3">
    <source>
        <dbReference type="Google" id="ProtNLM"/>
    </source>
</evidence>
<dbReference type="EMBL" id="QFPX01000006">
    <property type="protein sequence ID" value="PZQ55262.1"/>
    <property type="molecule type" value="Genomic_DNA"/>
</dbReference>
<organism evidence="1 2">
    <name type="scientific">Novosphingobium pentaromativorans</name>
    <dbReference type="NCBI Taxonomy" id="205844"/>
    <lineage>
        <taxon>Bacteria</taxon>
        <taxon>Pseudomonadati</taxon>
        <taxon>Pseudomonadota</taxon>
        <taxon>Alphaproteobacteria</taxon>
        <taxon>Sphingomonadales</taxon>
        <taxon>Sphingomonadaceae</taxon>
        <taxon>Novosphingobium</taxon>
    </lineage>
</organism>
<dbReference type="Proteomes" id="UP000249082">
    <property type="component" value="Unassembled WGS sequence"/>
</dbReference>
<evidence type="ECO:0000313" key="1">
    <source>
        <dbReference type="EMBL" id="PZQ55262.1"/>
    </source>
</evidence>
<dbReference type="InterPro" id="IPR019056">
    <property type="entry name" value="Phage_TAC_6"/>
</dbReference>
<evidence type="ECO:0000313" key="2">
    <source>
        <dbReference type="Proteomes" id="UP000249082"/>
    </source>
</evidence>
<dbReference type="Pfam" id="PF09550">
    <property type="entry name" value="Phage_TAC_6"/>
    <property type="match status" value="1"/>
</dbReference>
<gene>
    <name evidence="1" type="ORF">DI555_07885</name>
</gene>
<proteinExistence type="predicted"/>
<name>A0A2W5NP02_9SPHN</name>